<dbReference type="Proteomes" id="UP000076482">
    <property type="component" value="Unassembled WGS sequence"/>
</dbReference>
<dbReference type="RefSeq" id="WP_063260093.1">
    <property type="nucleotide sequence ID" value="NZ_LJKE01000020.1"/>
</dbReference>
<evidence type="ECO:0000313" key="3">
    <source>
        <dbReference type="Proteomes" id="UP000076482"/>
    </source>
</evidence>
<name>A0A161R5Z9_BACCE</name>
<protein>
    <submittedName>
        <fullName evidence="2">Uncharacterized protein</fullName>
    </submittedName>
</protein>
<feature type="compositionally biased region" description="Polar residues" evidence="1">
    <location>
        <begin position="70"/>
        <end position="80"/>
    </location>
</feature>
<proteinExistence type="predicted"/>
<accession>A0A161R5Z9</accession>
<sequence length="98" mass="11261">MEINYSELIQSSLDKENIKYDAFTEDHGDSYHIQGNTYVVSILVYEEEGHFQCMTTHIECLDKEDGKPSGDTSKADGNSKTFKKPKSVMNYVEKWTNK</sequence>
<feature type="region of interest" description="Disordered" evidence="1">
    <location>
        <begin position="62"/>
        <end position="83"/>
    </location>
</feature>
<comment type="caution">
    <text evidence="2">The sequence shown here is derived from an EMBL/GenBank/DDBJ whole genome shotgun (WGS) entry which is preliminary data.</text>
</comment>
<reference evidence="2 3" key="1">
    <citation type="submission" date="2015-09" db="EMBL/GenBank/DDBJ databases">
        <title>Bacillus cereus food isolates.</title>
        <authorList>
            <person name="Boekhorst J."/>
        </authorList>
    </citation>
    <scope>NUCLEOTIDE SEQUENCE [LARGE SCALE GENOMIC DNA]</scope>
    <source>
        <strain evidence="2 3">B4088</strain>
    </source>
</reference>
<dbReference type="PATRIC" id="fig|1396.535.peg.993"/>
<dbReference type="EMBL" id="LJKE01000020">
    <property type="protein sequence ID" value="KZD71194.1"/>
    <property type="molecule type" value="Genomic_DNA"/>
</dbReference>
<gene>
    <name evidence="2" type="ORF">B4088_0924</name>
</gene>
<evidence type="ECO:0000313" key="2">
    <source>
        <dbReference type="EMBL" id="KZD71194.1"/>
    </source>
</evidence>
<organism evidence="2 3">
    <name type="scientific">Bacillus cereus</name>
    <dbReference type="NCBI Taxonomy" id="1396"/>
    <lineage>
        <taxon>Bacteria</taxon>
        <taxon>Bacillati</taxon>
        <taxon>Bacillota</taxon>
        <taxon>Bacilli</taxon>
        <taxon>Bacillales</taxon>
        <taxon>Bacillaceae</taxon>
        <taxon>Bacillus</taxon>
        <taxon>Bacillus cereus group</taxon>
    </lineage>
</organism>
<evidence type="ECO:0000256" key="1">
    <source>
        <dbReference type="SAM" id="MobiDB-lite"/>
    </source>
</evidence>
<dbReference type="AlphaFoldDB" id="A0A161R5Z9"/>